<dbReference type="OrthoDB" id="16851at2759"/>
<accession>A0A2A9N638</accession>
<organism evidence="2 3">
    <name type="scientific">Amanita thiersii Skay4041</name>
    <dbReference type="NCBI Taxonomy" id="703135"/>
    <lineage>
        <taxon>Eukaryota</taxon>
        <taxon>Fungi</taxon>
        <taxon>Dikarya</taxon>
        <taxon>Basidiomycota</taxon>
        <taxon>Agaricomycotina</taxon>
        <taxon>Agaricomycetes</taxon>
        <taxon>Agaricomycetidae</taxon>
        <taxon>Agaricales</taxon>
        <taxon>Pluteineae</taxon>
        <taxon>Amanitaceae</taxon>
        <taxon>Amanita</taxon>
    </lineage>
</organism>
<feature type="compositionally biased region" description="Low complexity" evidence="1">
    <location>
        <begin position="161"/>
        <end position="179"/>
    </location>
</feature>
<protein>
    <submittedName>
        <fullName evidence="2">Uncharacterized protein</fullName>
    </submittedName>
</protein>
<evidence type="ECO:0000313" key="2">
    <source>
        <dbReference type="EMBL" id="PFH45165.1"/>
    </source>
</evidence>
<dbReference type="AlphaFoldDB" id="A0A2A9N638"/>
<dbReference type="EMBL" id="KZ302520">
    <property type="protein sequence ID" value="PFH45165.1"/>
    <property type="molecule type" value="Genomic_DNA"/>
</dbReference>
<name>A0A2A9N638_9AGAR</name>
<feature type="region of interest" description="Disordered" evidence="1">
    <location>
        <begin position="135"/>
        <end position="180"/>
    </location>
</feature>
<dbReference type="Proteomes" id="UP000242287">
    <property type="component" value="Unassembled WGS sequence"/>
</dbReference>
<proteinExistence type="predicted"/>
<sequence length="402" mass="44733">MDAVKKRRLSESTSSDLGHSTPRPSVKKPKNESSPGPSSDAELSLEDLVDFSTLTNPSQATIQQRFEAIAKALLCDNYLVVVSGNKETKYEILELEFYLWMDRFHEDPFTHGSEEQKIAGQWYFHRAPRWSQDSRRSVTSTTAYRDGSRKGLDLTIGRAPSTSSSNQTETPTTSTATGSELKGGALLRSIRRVSTNKVTSGPSLLVDELLKSSNVNSIPELVSKKWDDDISAFHSNLDSGSGSTYLCLKKRDSNSLKGGFGGTTTLKMFRSPRIGLELSHSGTKATPDHPRLIYLSRPYRYFVHPKLLDKGRAQTFLGVLRTYQEEKGTPYSDMGKKSKFRMEVMRVMNMKENTMDKYFIDFLDGVEKGDIKSFVGSAGKGASSSPATYLKMMGSLEKFMKA</sequence>
<feature type="region of interest" description="Disordered" evidence="1">
    <location>
        <begin position="1"/>
        <end position="41"/>
    </location>
</feature>
<keyword evidence="3" id="KW-1185">Reference proteome</keyword>
<evidence type="ECO:0000313" key="3">
    <source>
        <dbReference type="Proteomes" id="UP000242287"/>
    </source>
</evidence>
<reference evidence="2 3" key="1">
    <citation type="submission" date="2014-02" db="EMBL/GenBank/DDBJ databases">
        <title>Transposable element dynamics among asymbiotic and ectomycorrhizal Amanita fungi.</title>
        <authorList>
            <consortium name="DOE Joint Genome Institute"/>
            <person name="Hess J."/>
            <person name="Skrede I."/>
            <person name="Wolfe B."/>
            <person name="LaButti K."/>
            <person name="Ohm R.A."/>
            <person name="Grigoriev I.V."/>
            <person name="Pringle A."/>
        </authorList>
    </citation>
    <scope>NUCLEOTIDE SEQUENCE [LARGE SCALE GENOMIC DNA]</scope>
    <source>
        <strain evidence="2 3">SKay4041</strain>
    </source>
</reference>
<gene>
    <name evidence="2" type="ORF">AMATHDRAFT_162354</name>
</gene>
<evidence type="ECO:0000256" key="1">
    <source>
        <dbReference type="SAM" id="MobiDB-lite"/>
    </source>
</evidence>
<dbReference type="STRING" id="703135.A0A2A9N638"/>